<dbReference type="PRINTS" id="PR00385">
    <property type="entry name" value="P450"/>
</dbReference>
<dbReference type="InterPro" id="IPR017972">
    <property type="entry name" value="Cyt_P450_CS"/>
</dbReference>
<keyword evidence="2 5" id="KW-0479">Metal-binding</keyword>
<evidence type="ECO:0000256" key="5">
    <source>
        <dbReference type="PIRSR" id="PIRSR602401-1"/>
    </source>
</evidence>
<dbReference type="Proteomes" id="UP000053617">
    <property type="component" value="Unassembled WGS sequence"/>
</dbReference>
<dbReference type="PANTHER" id="PTHR24305:SF235">
    <property type="entry name" value="CYTOCHROME P450 MONOOXYGENASE APDB-RELATED"/>
    <property type="match status" value="1"/>
</dbReference>
<keyword evidence="6" id="KW-0503">Monooxygenase</keyword>
<evidence type="ECO:0000256" key="1">
    <source>
        <dbReference type="ARBA" id="ARBA00001971"/>
    </source>
</evidence>
<dbReference type="InterPro" id="IPR002401">
    <property type="entry name" value="Cyt_P450_E_grp-I"/>
</dbReference>
<comment type="similarity">
    <text evidence="6">Belongs to the cytochrome P450 family.</text>
</comment>
<dbReference type="InterPro" id="IPR036396">
    <property type="entry name" value="Cyt_P450_sf"/>
</dbReference>
<organism evidence="8 9">
    <name type="scientific">Rhinocladiella mackenziei CBS 650.93</name>
    <dbReference type="NCBI Taxonomy" id="1442369"/>
    <lineage>
        <taxon>Eukaryota</taxon>
        <taxon>Fungi</taxon>
        <taxon>Dikarya</taxon>
        <taxon>Ascomycota</taxon>
        <taxon>Pezizomycotina</taxon>
        <taxon>Eurotiomycetes</taxon>
        <taxon>Chaetothyriomycetidae</taxon>
        <taxon>Chaetothyriales</taxon>
        <taxon>Herpotrichiellaceae</taxon>
        <taxon>Rhinocladiella</taxon>
    </lineage>
</organism>
<dbReference type="SUPFAM" id="SSF48264">
    <property type="entry name" value="Cytochrome P450"/>
    <property type="match status" value="1"/>
</dbReference>
<evidence type="ECO:0000256" key="7">
    <source>
        <dbReference type="SAM" id="SignalP"/>
    </source>
</evidence>
<dbReference type="InterPro" id="IPR050121">
    <property type="entry name" value="Cytochrome_P450_monoxygenase"/>
</dbReference>
<proteinExistence type="inferred from homology"/>
<gene>
    <name evidence="8" type="ORF">Z518_08704</name>
</gene>
<evidence type="ECO:0000256" key="2">
    <source>
        <dbReference type="ARBA" id="ARBA00022723"/>
    </source>
</evidence>
<feature type="binding site" description="axial binding residue" evidence="5">
    <location>
        <position position="440"/>
    </location>
    <ligand>
        <name>heme</name>
        <dbReference type="ChEBI" id="CHEBI:30413"/>
    </ligand>
    <ligandPart>
        <name>Fe</name>
        <dbReference type="ChEBI" id="CHEBI:18248"/>
    </ligandPart>
</feature>
<dbReference type="Pfam" id="PF00067">
    <property type="entry name" value="p450"/>
    <property type="match status" value="1"/>
</dbReference>
<feature type="chain" id="PRO_5002253190" evidence="7">
    <location>
        <begin position="18"/>
        <end position="471"/>
    </location>
</feature>
<feature type="signal peptide" evidence="7">
    <location>
        <begin position="1"/>
        <end position="17"/>
    </location>
</feature>
<dbReference type="AlphaFoldDB" id="A0A0D2FLB2"/>
<dbReference type="VEuPathDB" id="FungiDB:Z518_08704"/>
<evidence type="ECO:0000313" key="9">
    <source>
        <dbReference type="Proteomes" id="UP000053617"/>
    </source>
</evidence>
<name>A0A0D2FLB2_9EURO</name>
<dbReference type="EMBL" id="KN847480">
    <property type="protein sequence ID" value="KIX02762.1"/>
    <property type="molecule type" value="Genomic_DNA"/>
</dbReference>
<dbReference type="PANTHER" id="PTHR24305">
    <property type="entry name" value="CYTOCHROME P450"/>
    <property type="match status" value="1"/>
</dbReference>
<dbReference type="InterPro" id="IPR001128">
    <property type="entry name" value="Cyt_P450"/>
</dbReference>
<dbReference type="GO" id="GO:0005506">
    <property type="term" value="F:iron ion binding"/>
    <property type="evidence" value="ECO:0007669"/>
    <property type="project" value="InterPro"/>
</dbReference>
<dbReference type="GeneID" id="25296775"/>
<dbReference type="GO" id="GO:0044550">
    <property type="term" value="P:secondary metabolite biosynthetic process"/>
    <property type="evidence" value="ECO:0007669"/>
    <property type="project" value="UniProtKB-ARBA"/>
</dbReference>
<dbReference type="Gene3D" id="1.10.630.10">
    <property type="entry name" value="Cytochrome P450"/>
    <property type="match status" value="1"/>
</dbReference>
<dbReference type="GO" id="GO:0004497">
    <property type="term" value="F:monooxygenase activity"/>
    <property type="evidence" value="ECO:0007669"/>
    <property type="project" value="UniProtKB-KW"/>
</dbReference>
<dbReference type="HOGENOM" id="CLU_001570_14_0_1"/>
<keyword evidence="9" id="KW-1185">Reference proteome</keyword>
<dbReference type="PROSITE" id="PS00086">
    <property type="entry name" value="CYTOCHROME_P450"/>
    <property type="match status" value="1"/>
</dbReference>
<keyword evidence="3 6" id="KW-0560">Oxidoreductase</keyword>
<dbReference type="STRING" id="1442369.A0A0D2FLB2"/>
<evidence type="ECO:0000256" key="3">
    <source>
        <dbReference type="ARBA" id="ARBA00023002"/>
    </source>
</evidence>
<accession>A0A0D2FLB2</accession>
<reference evidence="8 9" key="1">
    <citation type="submission" date="2015-01" db="EMBL/GenBank/DDBJ databases">
        <title>The Genome Sequence of Rhinocladiella mackenzie CBS 650.93.</title>
        <authorList>
            <consortium name="The Broad Institute Genomics Platform"/>
            <person name="Cuomo C."/>
            <person name="de Hoog S."/>
            <person name="Gorbushina A."/>
            <person name="Stielow B."/>
            <person name="Teixiera M."/>
            <person name="Abouelleil A."/>
            <person name="Chapman S.B."/>
            <person name="Priest M."/>
            <person name="Young S.K."/>
            <person name="Wortman J."/>
            <person name="Nusbaum C."/>
            <person name="Birren B."/>
        </authorList>
    </citation>
    <scope>NUCLEOTIDE SEQUENCE [LARGE SCALE GENOMIC DNA]</scope>
    <source>
        <strain evidence="8 9">CBS 650.93</strain>
    </source>
</reference>
<keyword evidence="4 5" id="KW-0408">Iron</keyword>
<dbReference type="GO" id="GO:0016705">
    <property type="term" value="F:oxidoreductase activity, acting on paired donors, with incorporation or reduction of molecular oxygen"/>
    <property type="evidence" value="ECO:0007669"/>
    <property type="project" value="InterPro"/>
</dbReference>
<keyword evidence="5 6" id="KW-0349">Heme</keyword>
<protein>
    <submittedName>
        <fullName evidence="8">Rhinocladiella mackenziei CBS 650.93 unplaced genomic scaffold supercont1.6, whole genome shotgun sequence</fullName>
    </submittedName>
</protein>
<evidence type="ECO:0000313" key="8">
    <source>
        <dbReference type="EMBL" id="KIX02762.1"/>
    </source>
</evidence>
<dbReference type="GO" id="GO:0020037">
    <property type="term" value="F:heme binding"/>
    <property type="evidence" value="ECO:0007669"/>
    <property type="project" value="InterPro"/>
</dbReference>
<evidence type="ECO:0000256" key="4">
    <source>
        <dbReference type="ARBA" id="ARBA00023004"/>
    </source>
</evidence>
<sequence length="471" mass="53428">MLNWSVLLSWAVAIALAAILVSNYMRLSSIPGPFWASFTNLWRAYETEYGAEFRKTLEGLHKKYGPFVRIGPTTVSISDPSAIPTIYSMHGEFKKADSYQGLRALSNGKVMGSVIDIQDEDEVSALKRAVGSAFATKNLLNYESDVDYTADTLVQAIRKRGTVDVLNTMQQFQVDFLMKVAFSKETDYLRAEKSTQPISVEPRLRHWSRWQPIPLMERILFKSPLCPAWYRGVSKPPVWTAMAIEEFQRHQQPNLKEKFNLQPDLLTKYIQGGERNKENVRPEVLIRMISSTISAGFDTSAFTMTTILYFLLRNPDSLQKLKNEMDSAMAAGHLSNPPRYTEADKLKYLSAVIKETMRLYQFFTILLEREVPAGGAEIAGQWFPGGTVVGVPADIVHRDVSVFGKDARRFRPDRWLEADEPRRLQMEKTVLGFGAGKRVCLGRHIAELEMKKVIPRLLLEFNVSLQIGVSF</sequence>
<comment type="cofactor">
    <cofactor evidence="1 5">
        <name>heme</name>
        <dbReference type="ChEBI" id="CHEBI:30413"/>
    </cofactor>
</comment>
<dbReference type="PRINTS" id="PR00463">
    <property type="entry name" value="EP450I"/>
</dbReference>
<keyword evidence="7" id="KW-0732">Signal</keyword>
<evidence type="ECO:0000256" key="6">
    <source>
        <dbReference type="RuleBase" id="RU000461"/>
    </source>
</evidence>
<dbReference type="RefSeq" id="XP_013269898.1">
    <property type="nucleotide sequence ID" value="XM_013414444.1"/>
</dbReference>
<dbReference type="OrthoDB" id="3934656at2759"/>